<dbReference type="AlphaFoldDB" id="A0A3R9Z4B1"/>
<dbReference type="Proteomes" id="UP000279470">
    <property type="component" value="Unassembled WGS sequence"/>
</dbReference>
<dbReference type="GO" id="GO:0005886">
    <property type="term" value="C:plasma membrane"/>
    <property type="evidence" value="ECO:0007669"/>
    <property type="project" value="UniProtKB-SubCell"/>
</dbReference>
<dbReference type="InterPro" id="IPR004358">
    <property type="entry name" value="Sig_transdc_His_kin-like_C"/>
</dbReference>
<evidence type="ECO:0000256" key="10">
    <source>
        <dbReference type="ARBA" id="ARBA00023053"/>
    </source>
</evidence>
<feature type="transmembrane region" description="Helical" evidence="15">
    <location>
        <begin position="316"/>
        <end position="333"/>
    </location>
</feature>
<keyword evidence="9 15" id="KW-1133">Transmembrane helix</keyword>
<keyword evidence="8" id="KW-0769">Symport</keyword>
<comment type="caution">
    <text evidence="17">The sequence shown here is derived from an EMBL/GenBank/DDBJ whole genome shotgun (WGS) entry which is preliminary data.</text>
</comment>
<keyword evidence="10" id="KW-0915">Sodium</keyword>
<dbReference type="Gene3D" id="3.30.565.10">
    <property type="entry name" value="Histidine kinase-like ATPase, C-terminal domain"/>
    <property type="match status" value="1"/>
</dbReference>
<feature type="transmembrane region" description="Helical" evidence="15">
    <location>
        <begin position="519"/>
        <end position="536"/>
    </location>
</feature>
<dbReference type="RefSeq" id="WP_153183776.1">
    <property type="nucleotide sequence ID" value="NZ_RXFM01000114.1"/>
</dbReference>
<dbReference type="InterPro" id="IPR050277">
    <property type="entry name" value="Sodium:Solute_Symporter"/>
</dbReference>
<feature type="transmembrane region" description="Helical" evidence="15">
    <location>
        <begin position="171"/>
        <end position="192"/>
    </location>
</feature>
<evidence type="ECO:0000256" key="11">
    <source>
        <dbReference type="ARBA" id="ARBA00023065"/>
    </source>
</evidence>
<evidence type="ECO:0000259" key="16">
    <source>
        <dbReference type="PROSITE" id="PS50109"/>
    </source>
</evidence>
<dbReference type="InterPro" id="IPR005467">
    <property type="entry name" value="His_kinase_dom"/>
</dbReference>
<dbReference type="PROSITE" id="PS50283">
    <property type="entry name" value="NA_SOLUT_SYMP_3"/>
    <property type="match status" value="1"/>
</dbReference>
<evidence type="ECO:0000256" key="7">
    <source>
        <dbReference type="ARBA" id="ARBA00022692"/>
    </source>
</evidence>
<evidence type="ECO:0000313" key="18">
    <source>
        <dbReference type="Proteomes" id="UP000279470"/>
    </source>
</evidence>
<comment type="catalytic activity">
    <reaction evidence="1">
        <text>ATP + protein L-histidine = ADP + protein N-phospho-L-histidine.</text>
        <dbReference type="EC" id="2.7.13.3"/>
    </reaction>
</comment>
<evidence type="ECO:0000256" key="15">
    <source>
        <dbReference type="SAM" id="Phobius"/>
    </source>
</evidence>
<evidence type="ECO:0000256" key="5">
    <source>
        <dbReference type="ARBA" id="ARBA00022448"/>
    </source>
</evidence>
<evidence type="ECO:0000256" key="6">
    <source>
        <dbReference type="ARBA" id="ARBA00022475"/>
    </source>
</evidence>
<dbReference type="Gene3D" id="1.20.1730.10">
    <property type="entry name" value="Sodium/glucose cotransporter"/>
    <property type="match status" value="1"/>
</dbReference>
<evidence type="ECO:0000256" key="2">
    <source>
        <dbReference type="ARBA" id="ARBA00004651"/>
    </source>
</evidence>
<dbReference type="InterPro" id="IPR003594">
    <property type="entry name" value="HATPase_dom"/>
</dbReference>
<dbReference type="InterPro" id="IPR038377">
    <property type="entry name" value="Na/Glc_symporter_sf"/>
</dbReference>
<keyword evidence="7 15" id="KW-0812">Transmembrane</keyword>
<dbReference type="Pfam" id="PF02518">
    <property type="entry name" value="HATPase_c"/>
    <property type="match status" value="1"/>
</dbReference>
<evidence type="ECO:0000256" key="12">
    <source>
        <dbReference type="ARBA" id="ARBA00023136"/>
    </source>
</evidence>
<feature type="transmembrane region" description="Helical" evidence="15">
    <location>
        <begin position="85"/>
        <end position="106"/>
    </location>
</feature>
<evidence type="ECO:0000256" key="3">
    <source>
        <dbReference type="ARBA" id="ARBA00006434"/>
    </source>
</evidence>
<evidence type="ECO:0000256" key="9">
    <source>
        <dbReference type="ARBA" id="ARBA00022989"/>
    </source>
</evidence>
<keyword evidence="12 15" id="KW-0472">Membrane</keyword>
<comment type="similarity">
    <text evidence="3">Belongs to the sodium:solute symporter (SSF) (TC 2.A.21) family.</text>
</comment>
<feature type="transmembrane region" description="Helical" evidence="15">
    <location>
        <begin position="28"/>
        <end position="49"/>
    </location>
</feature>
<dbReference type="EC" id="2.7.13.3" evidence="4"/>
<keyword evidence="18" id="KW-1185">Reference proteome</keyword>
<comment type="catalytic activity">
    <reaction evidence="14">
        <text>L-proline(in) + Na(+)(in) = L-proline(out) + Na(+)(out)</text>
        <dbReference type="Rhea" id="RHEA:28967"/>
        <dbReference type="ChEBI" id="CHEBI:29101"/>
        <dbReference type="ChEBI" id="CHEBI:60039"/>
    </reaction>
</comment>
<feature type="transmembrane region" description="Helical" evidence="15">
    <location>
        <begin position="548"/>
        <end position="565"/>
    </location>
</feature>
<proteinExistence type="inferred from homology"/>
<comment type="subcellular location">
    <subcellularLocation>
        <location evidence="2">Cell membrane</location>
        <topology evidence="2">Multi-pass membrane protein</topology>
    </subcellularLocation>
</comment>
<feature type="transmembrane region" description="Helical" evidence="15">
    <location>
        <begin position="468"/>
        <end position="490"/>
    </location>
</feature>
<keyword evidence="6" id="KW-1003">Cell membrane</keyword>
<feature type="non-terminal residue" evidence="17">
    <location>
        <position position="1"/>
    </location>
</feature>
<dbReference type="Pfam" id="PF00474">
    <property type="entry name" value="SSF"/>
    <property type="match status" value="1"/>
</dbReference>
<keyword evidence="11" id="KW-0406">Ion transport</keyword>
<feature type="transmembrane region" description="Helical" evidence="15">
    <location>
        <begin position="257"/>
        <end position="279"/>
    </location>
</feature>
<dbReference type="GO" id="GO:0004673">
    <property type="term" value="F:protein histidine kinase activity"/>
    <property type="evidence" value="ECO:0007669"/>
    <property type="project" value="UniProtKB-EC"/>
</dbReference>
<sequence>LLSGIDRIKDCKTLTQIMNKIFGKIGKITSLYTSLIDCIIASSVQIIAFGLLCEYFFQLNFLSGILIGIVVINIYSLLGGLRGVITIDIMQFLIFFIVIPASYVVMMKNSNFDDNFINTISFSKFNMEFNFVIIVSLLIQSLLPDFSSPLTQRYMMLAHDKNALKLVFKKLFMIATPFMFSLCLIAYLIIINSGDKILSANVVFNYIDWLPLGIKGLMISGLFAVVMSTADSYINATSDIIINDFLKQYLPKTKPKHLLLLTRIIIILLSLCSFLFIIYKDKILYIVLFFRAFGTNILVIPLSTVLLGFSITKKQFLLSFSLSATFIICNIFFFKEYTYAISLSGFLGSFIGLLLNKKFFDYIKKTNELHLWFYKKIVNMISNINGFYLKYQFNKSNRVYNPIKNVKSVIPPNFSIFILSYYFVFSLYIDSDSSYLPYLMIIGYALILLLLIRDVLFTEKFLNKYSYLFFYFCITFCLPFLSSYMLFYYVDSKQGDYIWVINSLLTTFLLYQFLNASAFLISMSIGFICGCALYMYEHQSINFGYPAQLVFYVYLSFLFISQIIARDKEKELKMKEDIQDDKFKMVQTFGEMMAHELKKPVTLLKTQAEMFQMIIDNTKKLNDKETEKYVINSDDYQSFNFGNKISLEVSQHGINTIDNLLTSLRGPSKGHNSTVTLISTIINAAIKECSLAYPEAQDIQLDLEDFQIKYNFHNLKHVIINLIKNAYAHNGRNVKIEIKSNDNVLCFIDYGIGISEKVINKIFDKFFTNNRNGTGLGLSYCKLIMSDINGSIKCESIEGKYTKFILKFPKVNY</sequence>
<dbReference type="PANTHER" id="PTHR48086:SF3">
    <property type="entry name" value="SODIUM_PROLINE SYMPORTER"/>
    <property type="match status" value="1"/>
</dbReference>
<protein>
    <recommendedName>
        <fullName evidence="4">histidine kinase</fullName>
        <ecNumber evidence="4">2.7.13.3</ecNumber>
    </recommendedName>
</protein>
<dbReference type="SMART" id="SM00387">
    <property type="entry name" value="HATPase_c"/>
    <property type="match status" value="1"/>
</dbReference>
<keyword evidence="13" id="KW-0739">Sodium transport</keyword>
<feature type="transmembrane region" description="Helical" evidence="15">
    <location>
        <begin position="212"/>
        <end position="236"/>
    </location>
</feature>
<reference evidence="18" key="1">
    <citation type="submission" date="2018-11" db="EMBL/GenBank/DDBJ databases">
        <title>Phylogenetic, genomic, and biogeographic characterization of a novel and ubiquitous marine invertebrate-associated Rickettsiales parasite, Candidatus Marinoinvertebrata rohwerii, gen. nov., sp. nov.</title>
        <authorList>
            <person name="Klinges J.G."/>
            <person name="Rosales S.M."/>
            <person name="Mcminds R."/>
            <person name="Shaver E.C."/>
            <person name="Shantz A."/>
            <person name="Peters E.C."/>
            <person name="Burkepile D.E."/>
            <person name="Silliman B.R."/>
            <person name="Vega Thurber R.L."/>
        </authorList>
    </citation>
    <scope>NUCLEOTIDE SEQUENCE [LARGE SCALE GENOMIC DNA]</scope>
    <source>
        <strain evidence="18">a_cerv_44</strain>
    </source>
</reference>
<dbReference type="InterPro" id="IPR036890">
    <property type="entry name" value="HATPase_C_sf"/>
</dbReference>
<feature type="transmembrane region" description="Helical" evidence="15">
    <location>
        <begin position="55"/>
        <end position="78"/>
    </location>
</feature>
<dbReference type="PROSITE" id="PS50109">
    <property type="entry name" value="HIS_KIN"/>
    <property type="match status" value="1"/>
</dbReference>
<evidence type="ECO:0000256" key="8">
    <source>
        <dbReference type="ARBA" id="ARBA00022847"/>
    </source>
</evidence>
<feature type="domain" description="Histidine kinase" evidence="16">
    <location>
        <begin position="592"/>
        <end position="812"/>
    </location>
</feature>
<evidence type="ECO:0000256" key="13">
    <source>
        <dbReference type="ARBA" id="ARBA00023201"/>
    </source>
</evidence>
<dbReference type="PRINTS" id="PR00344">
    <property type="entry name" value="BCTRLSENSOR"/>
</dbReference>
<accession>A0A3R9Z4B1</accession>
<gene>
    <name evidence="17" type="ORF">EIC27_06430</name>
</gene>
<keyword evidence="5" id="KW-0813">Transport</keyword>
<dbReference type="PANTHER" id="PTHR48086">
    <property type="entry name" value="SODIUM/PROLINE SYMPORTER-RELATED"/>
    <property type="match status" value="1"/>
</dbReference>
<feature type="transmembrane region" description="Helical" evidence="15">
    <location>
        <begin position="410"/>
        <end position="429"/>
    </location>
</feature>
<dbReference type="SUPFAM" id="SSF55874">
    <property type="entry name" value="ATPase domain of HSP90 chaperone/DNA topoisomerase II/histidine kinase"/>
    <property type="match status" value="1"/>
</dbReference>
<evidence type="ECO:0000256" key="14">
    <source>
        <dbReference type="ARBA" id="ARBA00033708"/>
    </source>
</evidence>
<feature type="transmembrane region" description="Helical" evidence="15">
    <location>
        <begin position="435"/>
        <end position="456"/>
    </location>
</feature>
<feature type="transmembrane region" description="Helical" evidence="15">
    <location>
        <begin position="285"/>
        <end position="309"/>
    </location>
</feature>
<evidence type="ECO:0000256" key="1">
    <source>
        <dbReference type="ARBA" id="ARBA00000085"/>
    </source>
</evidence>
<name>A0A3R9Z4B1_9RICK</name>
<dbReference type="EMBL" id="RXFM01000114">
    <property type="protein sequence ID" value="RST62295.1"/>
    <property type="molecule type" value="Genomic_DNA"/>
</dbReference>
<feature type="transmembrane region" description="Helical" evidence="15">
    <location>
        <begin position="339"/>
        <end position="356"/>
    </location>
</feature>
<dbReference type="InterPro" id="IPR001734">
    <property type="entry name" value="Na/solute_symporter"/>
</dbReference>
<organism evidence="17 18">
    <name type="scientific">Candidatus Aquarickettsia rohweri</name>
    <dbReference type="NCBI Taxonomy" id="2602574"/>
    <lineage>
        <taxon>Bacteria</taxon>
        <taxon>Pseudomonadati</taxon>
        <taxon>Pseudomonadota</taxon>
        <taxon>Alphaproteobacteria</taxon>
        <taxon>Rickettsiales</taxon>
        <taxon>Candidatus Midichloriaceae</taxon>
        <taxon>Candidatus Aquarickettsia</taxon>
    </lineage>
</organism>
<dbReference type="GO" id="GO:0006814">
    <property type="term" value="P:sodium ion transport"/>
    <property type="evidence" value="ECO:0007669"/>
    <property type="project" value="UniProtKB-KW"/>
</dbReference>
<evidence type="ECO:0000313" key="17">
    <source>
        <dbReference type="EMBL" id="RST62295.1"/>
    </source>
</evidence>
<feature type="transmembrane region" description="Helical" evidence="15">
    <location>
        <begin position="129"/>
        <end position="150"/>
    </location>
</feature>
<evidence type="ECO:0000256" key="4">
    <source>
        <dbReference type="ARBA" id="ARBA00012438"/>
    </source>
</evidence>
<dbReference type="GO" id="GO:0015293">
    <property type="term" value="F:symporter activity"/>
    <property type="evidence" value="ECO:0007669"/>
    <property type="project" value="UniProtKB-KW"/>
</dbReference>